<dbReference type="EMBL" id="JBBNFW010000199">
    <property type="protein sequence ID" value="MEQ2414703.1"/>
    <property type="molecule type" value="Genomic_DNA"/>
</dbReference>
<dbReference type="Proteomes" id="UP001470752">
    <property type="component" value="Unassembled WGS sequence"/>
</dbReference>
<dbReference type="Pfam" id="PF00072">
    <property type="entry name" value="Response_reg"/>
    <property type="match status" value="1"/>
</dbReference>
<keyword evidence="14" id="KW-1185">Reference proteome</keyword>
<dbReference type="Gene3D" id="1.10.10.60">
    <property type="entry name" value="Homeodomain-like"/>
    <property type="match status" value="2"/>
</dbReference>
<name>A0ABV1CSJ1_9FIRM</name>
<dbReference type="RefSeq" id="WP_243000116.1">
    <property type="nucleotide sequence ID" value="NZ_JAOQJM010000009.1"/>
</dbReference>
<dbReference type="PANTHER" id="PTHR42713:SF3">
    <property type="entry name" value="TRANSCRIPTIONAL REGULATORY PROTEIN HPTR"/>
    <property type="match status" value="1"/>
</dbReference>
<evidence type="ECO:0000256" key="7">
    <source>
        <dbReference type="ARBA" id="ARBA00023125"/>
    </source>
</evidence>
<dbReference type="InterPro" id="IPR011006">
    <property type="entry name" value="CheY-like_superfamily"/>
</dbReference>
<reference evidence="13 14" key="1">
    <citation type="submission" date="2024-04" db="EMBL/GenBank/DDBJ databases">
        <title>Human intestinal bacterial collection.</title>
        <authorList>
            <person name="Pauvert C."/>
            <person name="Hitch T.C.A."/>
            <person name="Clavel T."/>
        </authorList>
    </citation>
    <scope>NUCLEOTIDE SEQUENCE [LARGE SCALE GENOMIC DNA]</scope>
    <source>
        <strain evidence="13 14">CLA-AA-H161</strain>
    </source>
</reference>
<dbReference type="PROSITE" id="PS50110">
    <property type="entry name" value="RESPONSE_REGULATORY"/>
    <property type="match status" value="1"/>
</dbReference>
<keyword evidence="3" id="KW-0963">Cytoplasm</keyword>
<feature type="modified residue" description="4-aspartylphosphate" evidence="10">
    <location>
        <position position="56"/>
    </location>
</feature>
<feature type="domain" description="HTH araC/xylS-type" evidence="11">
    <location>
        <begin position="432"/>
        <end position="531"/>
    </location>
</feature>
<evidence type="ECO:0000256" key="3">
    <source>
        <dbReference type="ARBA" id="ARBA00022490"/>
    </source>
</evidence>
<comment type="caution">
    <text evidence="13">The sequence shown here is derived from an EMBL/GenBank/DDBJ whole genome shotgun (WGS) entry which is preliminary data.</text>
</comment>
<dbReference type="InterPro" id="IPR001789">
    <property type="entry name" value="Sig_transdc_resp-reg_receiver"/>
</dbReference>
<proteinExistence type="predicted"/>
<evidence type="ECO:0000256" key="1">
    <source>
        <dbReference type="ARBA" id="ARBA00004496"/>
    </source>
</evidence>
<comment type="subcellular location">
    <subcellularLocation>
        <location evidence="1">Cytoplasm</location>
    </subcellularLocation>
</comment>
<feature type="domain" description="Response regulatory" evidence="12">
    <location>
        <begin position="4"/>
        <end position="121"/>
    </location>
</feature>
<evidence type="ECO:0000256" key="2">
    <source>
        <dbReference type="ARBA" id="ARBA00018672"/>
    </source>
</evidence>
<dbReference type="Gene3D" id="3.40.50.2300">
    <property type="match status" value="1"/>
</dbReference>
<evidence type="ECO:0000256" key="8">
    <source>
        <dbReference type="ARBA" id="ARBA00023163"/>
    </source>
</evidence>
<dbReference type="InterPro" id="IPR009057">
    <property type="entry name" value="Homeodomain-like_sf"/>
</dbReference>
<evidence type="ECO:0000256" key="5">
    <source>
        <dbReference type="ARBA" id="ARBA00023012"/>
    </source>
</evidence>
<evidence type="ECO:0000259" key="12">
    <source>
        <dbReference type="PROSITE" id="PS50110"/>
    </source>
</evidence>
<dbReference type="SMART" id="SM00342">
    <property type="entry name" value="HTH_ARAC"/>
    <property type="match status" value="1"/>
</dbReference>
<dbReference type="PRINTS" id="PR00032">
    <property type="entry name" value="HTHARAC"/>
</dbReference>
<dbReference type="CDD" id="cd17536">
    <property type="entry name" value="REC_YesN-like"/>
    <property type="match status" value="1"/>
</dbReference>
<dbReference type="SMART" id="SM00448">
    <property type="entry name" value="REC"/>
    <property type="match status" value="1"/>
</dbReference>
<evidence type="ECO:0000256" key="9">
    <source>
        <dbReference type="ARBA" id="ARBA00024867"/>
    </source>
</evidence>
<dbReference type="Pfam" id="PF12833">
    <property type="entry name" value="HTH_18"/>
    <property type="match status" value="1"/>
</dbReference>
<sequence length="534" mass="62282">MLLKVFLVEDETVIREGLRDRIPWDQFGYRFVGEAADGEMALPLIRKTRPDVLITDIKMPFMDGISLSKIVSKEFPRMKIIIVSGYDDFEYARQAIEVGVDQYLLKPVTRMKLKTVLLELKDKIEQDQEQEDYRTQFQNEIQEYEQFSRRRFMEKILEGELSVKEIYDEADRQSIEITAAGYNLLFLYLQEKNKDKMEGFLKKQDEVLHYFLRYPQYLLFRWNVNSYGVLVKGEMSQLEELTGNCVEYMERTCGDQDQLEWYVAVGKPVERLSLLSQCYQSVNHYFAYRFMVPGLHVLTEKTLENYVNSQGENRLDGVDSSQLNPEVIKDFLTKGTSCEIQDFVQGYLSGMSKALESRMFRDYVVLHIRFTTIMYLESLGVAKEEYVGRIDEKYEETCLKASQVAEYCTDMLQAAVDIRDERSESQGTSAMRKVLDYIDENCCRESISLNEVASAVNMSANYFSAIFSQKMQKTFVEYLTGKRMERAKKLLRETDKSSGEIAQEVGYKDPHYFSYVFKKNMGCSPREYRSKGSA</sequence>
<organism evidence="13 14">
    <name type="scientific">Blautia acetigignens</name>
    <dbReference type="NCBI Taxonomy" id="2981783"/>
    <lineage>
        <taxon>Bacteria</taxon>
        <taxon>Bacillati</taxon>
        <taxon>Bacillota</taxon>
        <taxon>Clostridia</taxon>
        <taxon>Lachnospirales</taxon>
        <taxon>Lachnospiraceae</taxon>
        <taxon>Blautia</taxon>
    </lineage>
</organism>
<dbReference type="InterPro" id="IPR018060">
    <property type="entry name" value="HTH_AraC"/>
</dbReference>
<evidence type="ECO:0000259" key="11">
    <source>
        <dbReference type="PROSITE" id="PS01124"/>
    </source>
</evidence>
<dbReference type="SUPFAM" id="SSF52172">
    <property type="entry name" value="CheY-like"/>
    <property type="match status" value="1"/>
</dbReference>
<dbReference type="PROSITE" id="PS01124">
    <property type="entry name" value="HTH_ARAC_FAMILY_2"/>
    <property type="match status" value="1"/>
</dbReference>
<dbReference type="InterPro" id="IPR020449">
    <property type="entry name" value="Tscrpt_reg_AraC-type_HTH"/>
</dbReference>
<keyword evidence="4 10" id="KW-0597">Phosphoprotein</keyword>
<dbReference type="InterPro" id="IPR051552">
    <property type="entry name" value="HptR"/>
</dbReference>
<dbReference type="PANTHER" id="PTHR42713">
    <property type="entry name" value="HISTIDINE KINASE-RELATED"/>
    <property type="match status" value="1"/>
</dbReference>
<keyword evidence="5" id="KW-0902">Two-component regulatory system</keyword>
<evidence type="ECO:0000313" key="14">
    <source>
        <dbReference type="Proteomes" id="UP001470752"/>
    </source>
</evidence>
<protein>
    <recommendedName>
        <fullName evidence="2">Stage 0 sporulation protein A homolog</fullName>
    </recommendedName>
</protein>
<gene>
    <name evidence="13" type="ORF">AAAX94_17010</name>
</gene>
<dbReference type="SUPFAM" id="SSF46689">
    <property type="entry name" value="Homeodomain-like"/>
    <property type="match status" value="2"/>
</dbReference>
<evidence type="ECO:0000256" key="10">
    <source>
        <dbReference type="PROSITE-ProRule" id="PRU00169"/>
    </source>
</evidence>
<accession>A0ABV1CSJ1</accession>
<keyword evidence="8" id="KW-0804">Transcription</keyword>
<evidence type="ECO:0000256" key="6">
    <source>
        <dbReference type="ARBA" id="ARBA00023015"/>
    </source>
</evidence>
<evidence type="ECO:0000256" key="4">
    <source>
        <dbReference type="ARBA" id="ARBA00022553"/>
    </source>
</evidence>
<comment type="function">
    <text evidence="9">May play the central regulatory role in sporulation. It may be an element of the effector pathway responsible for the activation of sporulation genes in response to nutritional stress. Spo0A may act in concert with spo0H (a sigma factor) to control the expression of some genes that are critical to the sporulation process.</text>
</comment>
<keyword evidence="7" id="KW-0238">DNA-binding</keyword>
<evidence type="ECO:0000313" key="13">
    <source>
        <dbReference type="EMBL" id="MEQ2414703.1"/>
    </source>
</evidence>
<keyword evidence="6" id="KW-0805">Transcription regulation</keyword>